<reference evidence="2 3" key="1">
    <citation type="submission" date="2019-10" db="EMBL/GenBank/DDBJ databases">
        <title>Genomic and transcriptomic insights into the perfect genentic adaptation of a filamentous nitrogen-fixing cyanobacterium to rice fields.</title>
        <authorList>
            <person name="Chen Z."/>
        </authorList>
    </citation>
    <scope>NUCLEOTIDE SEQUENCE [LARGE SCALE GENOMIC DNA]</scope>
    <source>
        <strain evidence="2">CCNUC1</strain>
    </source>
</reference>
<evidence type="ECO:0000259" key="1">
    <source>
        <dbReference type="PROSITE" id="PS51186"/>
    </source>
</evidence>
<sequence>MNHSLHITTQRLELLPCSLEVAQAVVTRNKPQVESLLGVRVPDDWYGSEVLDIFPMYAQMLIDDPSQLGWGVWLMIHIADSTLIGDLGFIGKPDQTGTVEMGYEVLSAYRQQGFAFEAVEALVDFAFTQPELKRIIAHSPDDHVASIRILEKLGMQQIAKDENLLEWELKLESRYL</sequence>
<feature type="domain" description="N-acetyltransferase" evidence="1">
    <location>
        <begin position="25"/>
        <end position="172"/>
    </location>
</feature>
<dbReference type="InterPro" id="IPR051531">
    <property type="entry name" value="N-acetyltransferase"/>
</dbReference>
<evidence type="ECO:0000313" key="3">
    <source>
        <dbReference type="Proteomes" id="UP000326678"/>
    </source>
</evidence>
<accession>A0A5P8VUZ3</accession>
<dbReference type="EMBL" id="CP045226">
    <property type="protein sequence ID" value="QFS44217.1"/>
    <property type="molecule type" value="Genomic_DNA"/>
</dbReference>
<dbReference type="Proteomes" id="UP000326678">
    <property type="component" value="Chromosome Gxm1"/>
</dbReference>
<dbReference type="Pfam" id="PF13302">
    <property type="entry name" value="Acetyltransf_3"/>
    <property type="match status" value="1"/>
</dbReference>
<evidence type="ECO:0000313" key="2">
    <source>
        <dbReference type="EMBL" id="QFS44217.1"/>
    </source>
</evidence>
<dbReference type="InterPro" id="IPR000182">
    <property type="entry name" value="GNAT_dom"/>
</dbReference>
<keyword evidence="3" id="KW-1185">Reference proteome</keyword>
<proteinExistence type="predicted"/>
<dbReference type="SUPFAM" id="SSF55729">
    <property type="entry name" value="Acyl-CoA N-acyltransferases (Nat)"/>
    <property type="match status" value="1"/>
</dbReference>
<protein>
    <submittedName>
        <fullName evidence="2">N-acetyltransferase</fullName>
    </submittedName>
</protein>
<dbReference type="InterPro" id="IPR016181">
    <property type="entry name" value="Acyl_CoA_acyltransferase"/>
</dbReference>
<organism evidence="2 3">
    <name type="scientific">Nostoc sphaeroides CCNUC1</name>
    <dbReference type="NCBI Taxonomy" id="2653204"/>
    <lineage>
        <taxon>Bacteria</taxon>
        <taxon>Bacillati</taxon>
        <taxon>Cyanobacteriota</taxon>
        <taxon>Cyanophyceae</taxon>
        <taxon>Nostocales</taxon>
        <taxon>Nostocaceae</taxon>
        <taxon>Nostoc</taxon>
    </lineage>
</organism>
<name>A0A5P8VUZ3_9NOSO</name>
<dbReference type="Gene3D" id="3.40.630.30">
    <property type="match status" value="1"/>
</dbReference>
<dbReference type="GO" id="GO:0016747">
    <property type="term" value="F:acyltransferase activity, transferring groups other than amino-acyl groups"/>
    <property type="evidence" value="ECO:0007669"/>
    <property type="project" value="InterPro"/>
</dbReference>
<dbReference type="AlphaFoldDB" id="A0A5P8VUZ3"/>
<dbReference type="PANTHER" id="PTHR43792:SF13">
    <property type="entry name" value="ACETYLTRANSFERASE"/>
    <property type="match status" value="1"/>
</dbReference>
<dbReference type="PROSITE" id="PS51186">
    <property type="entry name" value="GNAT"/>
    <property type="match status" value="1"/>
</dbReference>
<gene>
    <name evidence="2" type="ORF">GXM_01690</name>
</gene>
<dbReference type="KEGG" id="nsh:GXM_01690"/>
<dbReference type="RefSeq" id="WP_118162024.1">
    <property type="nucleotide sequence ID" value="NZ_CP045226.1"/>
</dbReference>
<dbReference type="PANTHER" id="PTHR43792">
    <property type="entry name" value="GNAT FAMILY, PUTATIVE (AFU_ORTHOLOGUE AFUA_3G00765)-RELATED-RELATED"/>
    <property type="match status" value="1"/>
</dbReference>
<keyword evidence="2" id="KW-0808">Transferase</keyword>